<name>A0A6J6FNU5_9ZZZZ</name>
<protein>
    <submittedName>
        <fullName evidence="2">Unannotated protein</fullName>
    </submittedName>
</protein>
<feature type="region of interest" description="Disordered" evidence="1">
    <location>
        <begin position="1"/>
        <end position="64"/>
    </location>
</feature>
<proteinExistence type="predicted"/>
<organism evidence="2">
    <name type="scientific">freshwater metagenome</name>
    <dbReference type="NCBI Taxonomy" id="449393"/>
    <lineage>
        <taxon>unclassified sequences</taxon>
        <taxon>metagenomes</taxon>
        <taxon>ecological metagenomes</taxon>
    </lineage>
</organism>
<reference evidence="2" key="1">
    <citation type="submission" date="2020-05" db="EMBL/GenBank/DDBJ databases">
        <authorList>
            <person name="Chiriac C."/>
            <person name="Salcher M."/>
            <person name="Ghai R."/>
            <person name="Kavagutti S V."/>
        </authorList>
    </citation>
    <scope>NUCLEOTIDE SEQUENCE</scope>
</reference>
<sequence>MSMPNASASSCASVREPSEEYREGIETPCTCSAPNASTATAATNDESMPPERPITTSLNLFLRT</sequence>
<feature type="compositionally biased region" description="Polar residues" evidence="1">
    <location>
        <begin position="1"/>
        <end position="12"/>
    </location>
</feature>
<evidence type="ECO:0000313" key="2">
    <source>
        <dbReference type="EMBL" id="CAB4588695.1"/>
    </source>
</evidence>
<feature type="compositionally biased region" description="Low complexity" evidence="1">
    <location>
        <begin position="29"/>
        <end position="44"/>
    </location>
</feature>
<accession>A0A6J6FNU5</accession>
<dbReference type="AlphaFoldDB" id="A0A6J6FNU5"/>
<feature type="compositionally biased region" description="Polar residues" evidence="1">
    <location>
        <begin position="54"/>
        <end position="64"/>
    </location>
</feature>
<gene>
    <name evidence="2" type="ORF">UFOPK1722_01517</name>
</gene>
<evidence type="ECO:0000256" key="1">
    <source>
        <dbReference type="SAM" id="MobiDB-lite"/>
    </source>
</evidence>
<dbReference type="EMBL" id="CAEZTS010000158">
    <property type="protein sequence ID" value="CAB4588695.1"/>
    <property type="molecule type" value="Genomic_DNA"/>
</dbReference>
<feature type="compositionally biased region" description="Basic and acidic residues" evidence="1">
    <location>
        <begin position="16"/>
        <end position="25"/>
    </location>
</feature>